<dbReference type="Proteomes" id="UP000023541">
    <property type="component" value="Unassembled WGS sequence"/>
</dbReference>
<gene>
    <name evidence="2" type="ORF">ATO12_09830</name>
</gene>
<dbReference type="STRING" id="1317122.ATO12_09830"/>
<feature type="transmembrane region" description="Helical" evidence="1">
    <location>
        <begin position="124"/>
        <end position="142"/>
    </location>
</feature>
<keyword evidence="1" id="KW-0812">Transmembrane</keyword>
<protein>
    <submittedName>
        <fullName evidence="2">Uncharacterized protein</fullName>
    </submittedName>
</protein>
<feature type="transmembrane region" description="Helical" evidence="1">
    <location>
        <begin position="38"/>
        <end position="57"/>
    </location>
</feature>
<feature type="transmembrane region" description="Helical" evidence="1">
    <location>
        <begin position="6"/>
        <end position="26"/>
    </location>
</feature>
<dbReference type="AlphaFoldDB" id="A0A023BYJ6"/>
<dbReference type="EMBL" id="AQRA01000002">
    <property type="protein sequence ID" value="EZH75019.1"/>
    <property type="molecule type" value="Genomic_DNA"/>
</dbReference>
<name>A0A023BYJ6_9FLAO</name>
<dbReference type="RefSeq" id="WP_034240068.1">
    <property type="nucleotide sequence ID" value="NZ_AQRA01000002.1"/>
</dbReference>
<accession>A0A023BYJ6</accession>
<comment type="caution">
    <text evidence="2">The sequence shown here is derived from an EMBL/GenBank/DDBJ whole genome shotgun (WGS) entry which is preliminary data.</text>
</comment>
<feature type="transmembrane region" description="Helical" evidence="1">
    <location>
        <begin position="188"/>
        <end position="208"/>
    </location>
</feature>
<reference evidence="2 3" key="1">
    <citation type="submission" date="2014-04" db="EMBL/GenBank/DDBJ databases">
        <title>Aquimarina sp. 22II-S11-z7 Genome Sequencing.</title>
        <authorList>
            <person name="Lai Q."/>
        </authorList>
    </citation>
    <scope>NUCLEOTIDE SEQUENCE [LARGE SCALE GENOMIC DNA]</scope>
    <source>
        <strain evidence="2 3">22II-S11-z7</strain>
    </source>
</reference>
<organism evidence="2 3">
    <name type="scientific">Aquimarina atlantica</name>
    <dbReference type="NCBI Taxonomy" id="1317122"/>
    <lineage>
        <taxon>Bacteria</taxon>
        <taxon>Pseudomonadati</taxon>
        <taxon>Bacteroidota</taxon>
        <taxon>Flavobacteriia</taxon>
        <taxon>Flavobacteriales</taxon>
        <taxon>Flavobacteriaceae</taxon>
        <taxon>Aquimarina</taxon>
    </lineage>
</organism>
<keyword evidence="1" id="KW-1133">Transmembrane helix</keyword>
<feature type="transmembrane region" description="Helical" evidence="1">
    <location>
        <begin position="154"/>
        <end position="176"/>
    </location>
</feature>
<feature type="transmembrane region" description="Helical" evidence="1">
    <location>
        <begin position="63"/>
        <end position="81"/>
    </location>
</feature>
<dbReference type="OrthoDB" id="651989at2"/>
<evidence type="ECO:0000313" key="3">
    <source>
        <dbReference type="Proteomes" id="UP000023541"/>
    </source>
</evidence>
<sequence>MSKELFDNLTLVASLILLAPLVILFFRFNALSLIQKKLSFIVILTVLVEIISWSLWYKKINNLPVYHFFTVIQFLLIVNIYRGALSQTFSKKFFTSLSIGFVVFAIINIVFFQDLLTFNSNATTLMGLIIIFLSLSYFYALLKEVKYSTLETNPMFWINSGFLIYFSSSLILFFMNNTLFKEVTEASLILWGLHAIINIVLTIFYIVAISVKPKKETNENNDFLIE</sequence>
<proteinExistence type="predicted"/>
<evidence type="ECO:0000256" key="1">
    <source>
        <dbReference type="SAM" id="Phobius"/>
    </source>
</evidence>
<dbReference type="eggNOG" id="ENOG503368F">
    <property type="taxonomic scope" value="Bacteria"/>
</dbReference>
<feature type="transmembrane region" description="Helical" evidence="1">
    <location>
        <begin position="93"/>
        <end position="112"/>
    </location>
</feature>
<keyword evidence="1" id="KW-0472">Membrane</keyword>
<evidence type="ECO:0000313" key="2">
    <source>
        <dbReference type="EMBL" id="EZH75019.1"/>
    </source>
</evidence>
<keyword evidence="3" id="KW-1185">Reference proteome</keyword>